<keyword evidence="2" id="KW-1185">Reference proteome</keyword>
<gene>
    <name evidence="1" type="ORF">MTR66_06750</name>
</gene>
<sequence>MKVERVRVRMYKKLLGDCFLIILEGKDGRKDASAHILIDCGVLQGTRGSKDLMMAAVRDIYDTAGEKGLDLVVVTHEHHDHICGFKLADDIFAERKFGDLWMAWTDDPDDPDGRELQEKYGQAYAALAGMAARFGVASAVDDFETEAIMGLAGFSGPFAVPLDDDDAAGGSGDGMLGVSGRRKTVRGSRKIYLDLKSWAEQTRYLSPGDVMETPGAIGLKTYVLGPPRDRDLLSKALPSSGENAETYFALAGEFLDAIEPGGTGPAGGTADEAAICREALHRSPFSARYHWRSFVEQRDARDDGAATRLLHRRYFAGQSDQDNFSCGEPLAHRRIDDAMRSTFSSLSLKMNNNTNNTSLVLAFELPGDGGTMIFAADAQVGNWLSWGKVRFRNPESGKELPVTSEDLLAAARLYKVGHHGSHNATLSEKGLERMIHKDLVAMIPTDEEFAKKQSGTWEMPDPHLNEALTVRTRGRILRGDKPAAEAIAQHQEIAGKASSEAFAKRVADGDLFVEFTVYDRALENADG</sequence>
<comment type="caution">
    <text evidence="1">The sequence shown here is derived from an EMBL/GenBank/DDBJ whole genome shotgun (WGS) entry which is preliminary data.</text>
</comment>
<accession>A0ABT0BNH2</accession>
<dbReference type="RefSeq" id="WP_243919011.1">
    <property type="nucleotide sequence ID" value="NZ_JALHLG010000006.1"/>
</dbReference>
<proteinExistence type="predicted"/>
<protein>
    <recommendedName>
        <fullName evidence="3">Metallo-beta-lactamase superfamily protein</fullName>
    </recommendedName>
</protein>
<dbReference type="SUPFAM" id="SSF56281">
    <property type="entry name" value="Metallo-hydrolase/oxidoreductase"/>
    <property type="match status" value="1"/>
</dbReference>
<dbReference type="Gene3D" id="3.60.15.10">
    <property type="entry name" value="Ribonuclease Z/Hydroxyacylglutathione hydrolase-like"/>
    <property type="match status" value="2"/>
</dbReference>
<name>A0ABT0BNH2_9SPHN</name>
<dbReference type="Proteomes" id="UP001202281">
    <property type="component" value="Unassembled WGS sequence"/>
</dbReference>
<reference evidence="1 2" key="1">
    <citation type="submission" date="2022-04" db="EMBL/GenBank/DDBJ databases">
        <title>Identification of a novel bacterium isolated from mangrove sediments.</title>
        <authorList>
            <person name="Pan X."/>
        </authorList>
    </citation>
    <scope>NUCLEOTIDE SEQUENCE [LARGE SCALE GENOMIC DNA]</scope>
    <source>
        <strain evidence="1 2">B2638</strain>
    </source>
</reference>
<evidence type="ECO:0000313" key="1">
    <source>
        <dbReference type="EMBL" id="MCJ2186510.1"/>
    </source>
</evidence>
<organism evidence="1 2">
    <name type="scientific">Novosphingobium beihaiensis</name>
    <dbReference type="NCBI Taxonomy" id="2930389"/>
    <lineage>
        <taxon>Bacteria</taxon>
        <taxon>Pseudomonadati</taxon>
        <taxon>Pseudomonadota</taxon>
        <taxon>Alphaproteobacteria</taxon>
        <taxon>Sphingomonadales</taxon>
        <taxon>Sphingomonadaceae</taxon>
        <taxon>Novosphingobium</taxon>
    </lineage>
</organism>
<dbReference type="InterPro" id="IPR036866">
    <property type="entry name" value="RibonucZ/Hydroxyglut_hydro"/>
</dbReference>
<evidence type="ECO:0000313" key="2">
    <source>
        <dbReference type="Proteomes" id="UP001202281"/>
    </source>
</evidence>
<dbReference type="EMBL" id="JALHLG010000006">
    <property type="protein sequence ID" value="MCJ2186510.1"/>
    <property type="molecule type" value="Genomic_DNA"/>
</dbReference>
<evidence type="ECO:0008006" key="3">
    <source>
        <dbReference type="Google" id="ProtNLM"/>
    </source>
</evidence>